<dbReference type="RefSeq" id="XP_025423359.1">
    <property type="nucleotide sequence ID" value="XM_025567574.1"/>
</dbReference>
<evidence type="ECO:0000313" key="2">
    <source>
        <dbReference type="Proteomes" id="UP000694846"/>
    </source>
</evidence>
<evidence type="ECO:0000256" key="1">
    <source>
        <dbReference type="SAM" id="MobiDB-lite"/>
    </source>
</evidence>
<proteinExistence type="predicted"/>
<dbReference type="AlphaFoldDB" id="A0A8B8GJE3"/>
<gene>
    <name evidence="3" type="primary">LOC112692787</name>
</gene>
<feature type="region of interest" description="Disordered" evidence="1">
    <location>
        <begin position="63"/>
        <end position="92"/>
    </location>
</feature>
<reference evidence="3" key="1">
    <citation type="submission" date="2025-08" db="UniProtKB">
        <authorList>
            <consortium name="RefSeq"/>
        </authorList>
    </citation>
    <scope>IDENTIFICATION</scope>
    <source>
        <tissue evidence="3">Whole body</tissue>
    </source>
</reference>
<name>A0A8B8GJE3_9HEMI</name>
<accession>A0A8B8GJE3</accession>
<evidence type="ECO:0000313" key="3">
    <source>
        <dbReference type="RefSeq" id="XP_025423359.1"/>
    </source>
</evidence>
<keyword evidence="2" id="KW-1185">Reference proteome</keyword>
<dbReference type="GeneID" id="112692787"/>
<sequence length="122" mass="14408">MNEKRSLWERFEILHSVEVQKRERNIKLTLAAVGITGEFHSSGPRAVTIARRRQRSWRLRFNSAFKPGSPQDRNNAKRRGGTGVYPRRRRRGRTSLDMKILQEYIKRHRLEDCPITSTVIQH</sequence>
<protein>
    <submittedName>
        <fullName evidence="3">Uncharacterized protein LOC112692787</fullName>
    </submittedName>
</protein>
<feature type="compositionally biased region" description="Basic residues" evidence="1">
    <location>
        <begin position="76"/>
        <end position="92"/>
    </location>
</feature>
<organism evidence="2 3">
    <name type="scientific">Sipha flava</name>
    <name type="common">yellow sugarcane aphid</name>
    <dbReference type="NCBI Taxonomy" id="143950"/>
    <lineage>
        <taxon>Eukaryota</taxon>
        <taxon>Metazoa</taxon>
        <taxon>Ecdysozoa</taxon>
        <taxon>Arthropoda</taxon>
        <taxon>Hexapoda</taxon>
        <taxon>Insecta</taxon>
        <taxon>Pterygota</taxon>
        <taxon>Neoptera</taxon>
        <taxon>Paraneoptera</taxon>
        <taxon>Hemiptera</taxon>
        <taxon>Sternorrhyncha</taxon>
        <taxon>Aphidomorpha</taxon>
        <taxon>Aphidoidea</taxon>
        <taxon>Aphididae</taxon>
        <taxon>Sipha</taxon>
    </lineage>
</organism>
<dbReference type="Proteomes" id="UP000694846">
    <property type="component" value="Unplaced"/>
</dbReference>